<organism evidence="2 3">
    <name type="scientific">Aedes aegypti</name>
    <name type="common">Yellowfever mosquito</name>
    <name type="synonym">Culex aegypti</name>
    <dbReference type="NCBI Taxonomy" id="7159"/>
    <lineage>
        <taxon>Eukaryota</taxon>
        <taxon>Metazoa</taxon>
        <taxon>Ecdysozoa</taxon>
        <taxon>Arthropoda</taxon>
        <taxon>Hexapoda</taxon>
        <taxon>Insecta</taxon>
        <taxon>Pterygota</taxon>
        <taxon>Neoptera</taxon>
        <taxon>Endopterygota</taxon>
        <taxon>Diptera</taxon>
        <taxon>Nematocera</taxon>
        <taxon>Culicoidea</taxon>
        <taxon>Culicidae</taxon>
        <taxon>Culicinae</taxon>
        <taxon>Aedini</taxon>
        <taxon>Aedes</taxon>
        <taxon>Stegomyia</taxon>
    </lineage>
</organism>
<dbReference type="PANTHER" id="PTHR21112:SF0">
    <property type="entry name" value="CHEMOSENSORY PROTEIN A 29A-RELATED"/>
    <property type="match status" value="1"/>
</dbReference>
<reference evidence="2" key="1">
    <citation type="submission" date="2005-10" db="EMBL/GenBank/DDBJ databases">
        <authorList>
            <person name="Loftus B.J."/>
            <person name="Nene V.M."/>
            <person name="Hannick L.I."/>
            <person name="Bidwell S."/>
            <person name="Haas B."/>
            <person name="Amedeo P."/>
            <person name="Orvis J."/>
            <person name="Wortman J.R."/>
            <person name="White O.R."/>
            <person name="Salzberg S."/>
            <person name="Shumway M."/>
            <person name="Koo H."/>
            <person name="Zhao Y."/>
            <person name="Holmes M."/>
            <person name="Miller J."/>
            <person name="Schatz M."/>
            <person name="Pop M."/>
            <person name="Pai G."/>
            <person name="Utterback T."/>
            <person name="Rogers Y.-H."/>
            <person name="Kravitz S."/>
            <person name="Fraser C.M."/>
        </authorList>
    </citation>
    <scope>NUCLEOTIDE SEQUENCE</scope>
    <source>
        <strain evidence="2">Liverpool</strain>
    </source>
</reference>
<feature type="chain" id="PRO_5030175124" evidence="1">
    <location>
        <begin position="24"/>
        <end position="184"/>
    </location>
</feature>
<name>Q16N79_AEDAE</name>
<dbReference type="EMBL" id="CH477835">
    <property type="protein sequence ID" value="EAT35797.1"/>
    <property type="molecule type" value="Genomic_DNA"/>
</dbReference>
<gene>
    <name evidence="2" type="ORF">AaeL_AAEL012061</name>
</gene>
<dbReference type="PhylomeDB" id="Q16N79"/>
<dbReference type="Proteomes" id="UP000682892">
    <property type="component" value="Unassembled WGS sequence"/>
</dbReference>
<keyword evidence="1" id="KW-0732">Signal</keyword>
<evidence type="ECO:0000313" key="3">
    <source>
        <dbReference type="Proteomes" id="UP000682892"/>
    </source>
</evidence>
<feature type="signal peptide" evidence="1">
    <location>
        <begin position="1"/>
        <end position="23"/>
    </location>
</feature>
<dbReference type="HOGENOM" id="CLU_115081_0_0_1"/>
<reference evidence="2" key="3">
    <citation type="submission" date="2012-09" db="EMBL/GenBank/DDBJ databases">
        <authorList>
            <consortium name="VectorBase"/>
        </authorList>
    </citation>
    <scope>NUCLEOTIDE SEQUENCE</scope>
    <source>
        <strain evidence="2">Liverpool</strain>
    </source>
</reference>
<dbReference type="KEGG" id="aag:5575791"/>
<dbReference type="AlphaFoldDB" id="Q16N79"/>
<dbReference type="OrthoDB" id="7755558at2759"/>
<protein>
    <submittedName>
        <fullName evidence="2">AAEL012061-PA</fullName>
    </submittedName>
</protein>
<dbReference type="Pfam" id="PF06477">
    <property type="entry name" value="DUF1091"/>
    <property type="match status" value="1"/>
</dbReference>
<sequence length="184" mass="20960">MIKHSALALSGLLLAVWISFSSAAFDVMYEKFEQFNGSEVCSLKSMRVRKFNRTTSVLDGVMDLKHVADNNYEISVKAAYSPKGNNQFNQYPMKIKPTKVCDFVNGDWRDYYPYFESSSNFPKVGECPIEPKEYRITNMVLDSNMFPPYLPNGLWRLSIIVSRPGGDPLLYVESYFKVADAGVF</sequence>
<reference evidence="2" key="2">
    <citation type="journal article" date="2007" name="Science">
        <title>Genome sequence of Aedes aegypti, a major arbovirus vector.</title>
        <authorList>
            <person name="Nene V."/>
            <person name="Wortman J.R."/>
            <person name="Lawson D."/>
            <person name="Haas B."/>
            <person name="Kodira C."/>
            <person name="Tu Z.J."/>
            <person name="Loftus B."/>
            <person name="Xi Z."/>
            <person name="Megy K."/>
            <person name="Grabherr M."/>
            <person name="Ren Q."/>
            <person name="Zdobnov E.M."/>
            <person name="Lobo N.F."/>
            <person name="Campbell K.S."/>
            <person name="Brown S.E."/>
            <person name="Bonaldo M.F."/>
            <person name="Zhu J."/>
            <person name="Sinkins S.P."/>
            <person name="Hogenkamp D.G."/>
            <person name="Amedeo P."/>
            <person name="Arensburger P."/>
            <person name="Atkinson P.W."/>
            <person name="Bidwell S."/>
            <person name="Biedler J."/>
            <person name="Birney E."/>
            <person name="Bruggner R.V."/>
            <person name="Costas J."/>
            <person name="Coy M.R."/>
            <person name="Crabtree J."/>
            <person name="Crawford M."/>
            <person name="Debruyn B."/>
            <person name="Decaprio D."/>
            <person name="Eiglmeier K."/>
            <person name="Eisenstadt E."/>
            <person name="El-Dorry H."/>
            <person name="Gelbart W.M."/>
            <person name="Gomes S.L."/>
            <person name="Hammond M."/>
            <person name="Hannick L.I."/>
            <person name="Hogan J.R."/>
            <person name="Holmes M.H."/>
            <person name="Jaffe D."/>
            <person name="Johnston J.S."/>
            <person name="Kennedy R.C."/>
            <person name="Koo H."/>
            <person name="Kravitz S."/>
            <person name="Kriventseva E.V."/>
            <person name="Kulp D."/>
            <person name="Labutti K."/>
            <person name="Lee E."/>
            <person name="Li S."/>
            <person name="Lovin D.D."/>
            <person name="Mao C."/>
            <person name="Mauceli E."/>
            <person name="Menck C.F."/>
            <person name="Miller J.R."/>
            <person name="Montgomery P."/>
            <person name="Mori A."/>
            <person name="Nascimento A.L."/>
            <person name="Naveira H.F."/>
            <person name="Nusbaum C."/>
            <person name="O'leary S."/>
            <person name="Orvis J."/>
            <person name="Pertea M."/>
            <person name="Quesneville H."/>
            <person name="Reidenbach K.R."/>
            <person name="Rogers Y.H."/>
            <person name="Roth C.W."/>
            <person name="Schneider J.R."/>
            <person name="Schatz M."/>
            <person name="Shumway M."/>
            <person name="Stanke M."/>
            <person name="Stinson E.O."/>
            <person name="Tubio J.M."/>
            <person name="Vanzee J.P."/>
            <person name="Verjovski-Almeida S."/>
            <person name="Werner D."/>
            <person name="White O."/>
            <person name="Wyder S."/>
            <person name="Zeng Q."/>
            <person name="Zhao Q."/>
            <person name="Zhao Y."/>
            <person name="Hill C.A."/>
            <person name="Raikhel A.S."/>
            <person name="Soares M.B."/>
            <person name="Knudson D.L."/>
            <person name="Lee N.H."/>
            <person name="Galagan J."/>
            <person name="Salzberg S.L."/>
            <person name="Paulsen I.T."/>
            <person name="Dimopoulos G."/>
            <person name="Collins F.H."/>
            <person name="Birren B."/>
            <person name="Fraser-Liggett C.M."/>
            <person name="Severson D.W."/>
        </authorList>
    </citation>
    <scope>NUCLEOTIDE SEQUENCE [LARGE SCALE GENOMIC DNA]</scope>
    <source>
        <strain evidence="2">Liverpool</strain>
    </source>
</reference>
<dbReference type="PANTHER" id="PTHR21112">
    <property type="entry name" value="CHEMOSENSORY PROTEIN A 29A-RELATED"/>
    <property type="match status" value="1"/>
</dbReference>
<dbReference type="VEuPathDB" id="VectorBase:AAEL012061"/>
<dbReference type="InterPro" id="IPR010512">
    <property type="entry name" value="DUF1091"/>
</dbReference>
<dbReference type="STRING" id="7159.Q16N79"/>
<dbReference type="eggNOG" id="ENOG502RM63">
    <property type="taxonomic scope" value="Eukaryota"/>
</dbReference>
<dbReference type="PaxDb" id="7159-AAEL012061-PA"/>
<evidence type="ECO:0000313" key="2">
    <source>
        <dbReference type="EMBL" id="EAT35797.1"/>
    </source>
</evidence>
<accession>Q16N79</accession>
<proteinExistence type="predicted"/>
<evidence type="ECO:0000256" key="1">
    <source>
        <dbReference type="SAM" id="SignalP"/>
    </source>
</evidence>
<dbReference type="OMA" id="LFNTQDW"/>